<evidence type="ECO:0000313" key="3">
    <source>
        <dbReference type="EMBL" id="GAA4225971.1"/>
    </source>
</evidence>
<dbReference type="Pfam" id="PF01381">
    <property type="entry name" value="HTH_3"/>
    <property type="match status" value="1"/>
</dbReference>
<comment type="caution">
    <text evidence="3">The sequence shown here is derived from an EMBL/GenBank/DDBJ whole genome shotgun (WGS) entry which is preliminary data.</text>
</comment>
<evidence type="ECO:0000259" key="2">
    <source>
        <dbReference type="SMART" id="SM00530"/>
    </source>
</evidence>
<name>A0ABP8BTN7_9ACTN</name>
<dbReference type="SMART" id="SM00530">
    <property type="entry name" value="HTH_XRE"/>
    <property type="match status" value="1"/>
</dbReference>
<accession>A0ABP8BTN7</accession>
<evidence type="ECO:0000256" key="1">
    <source>
        <dbReference type="SAM" id="Coils"/>
    </source>
</evidence>
<evidence type="ECO:0000313" key="4">
    <source>
        <dbReference type="Proteomes" id="UP001501710"/>
    </source>
</evidence>
<gene>
    <name evidence="3" type="ORF">GCM10022254_09320</name>
</gene>
<feature type="coiled-coil region" evidence="1">
    <location>
        <begin position="92"/>
        <end position="119"/>
    </location>
</feature>
<dbReference type="SUPFAM" id="SSF47413">
    <property type="entry name" value="lambda repressor-like DNA-binding domains"/>
    <property type="match status" value="1"/>
</dbReference>
<dbReference type="RefSeq" id="WP_344890234.1">
    <property type="nucleotide sequence ID" value="NZ_BAABAS010000004.1"/>
</dbReference>
<dbReference type="Gene3D" id="1.10.260.40">
    <property type="entry name" value="lambda repressor-like DNA-binding domains"/>
    <property type="match status" value="1"/>
</dbReference>
<dbReference type="EMBL" id="BAABAS010000004">
    <property type="protein sequence ID" value="GAA4225971.1"/>
    <property type="molecule type" value="Genomic_DNA"/>
</dbReference>
<dbReference type="InterPro" id="IPR010982">
    <property type="entry name" value="Lambda_DNA-bd_dom_sf"/>
</dbReference>
<dbReference type="CDD" id="cd00093">
    <property type="entry name" value="HTH_XRE"/>
    <property type="match status" value="1"/>
</dbReference>
<feature type="domain" description="HTH cro/C1-type" evidence="2">
    <location>
        <begin position="10"/>
        <end position="71"/>
    </location>
</feature>
<reference evidence="4" key="1">
    <citation type="journal article" date="2019" name="Int. J. Syst. Evol. Microbiol.">
        <title>The Global Catalogue of Microorganisms (GCM) 10K type strain sequencing project: providing services to taxonomists for standard genome sequencing and annotation.</title>
        <authorList>
            <consortium name="The Broad Institute Genomics Platform"/>
            <consortium name="The Broad Institute Genome Sequencing Center for Infectious Disease"/>
            <person name="Wu L."/>
            <person name="Ma J."/>
        </authorList>
    </citation>
    <scope>NUCLEOTIDE SEQUENCE [LARGE SCALE GENOMIC DNA]</scope>
    <source>
        <strain evidence="4">JCM 17440</strain>
    </source>
</reference>
<keyword evidence="1" id="KW-0175">Coiled coil</keyword>
<keyword evidence="4" id="KW-1185">Reference proteome</keyword>
<dbReference type="InterPro" id="IPR001387">
    <property type="entry name" value="Cro/C1-type_HTH"/>
</dbReference>
<organism evidence="3 4">
    <name type="scientific">Actinomadura meridiana</name>
    <dbReference type="NCBI Taxonomy" id="559626"/>
    <lineage>
        <taxon>Bacteria</taxon>
        <taxon>Bacillati</taxon>
        <taxon>Actinomycetota</taxon>
        <taxon>Actinomycetes</taxon>
        <taxon>Streptosporangiales</taxon>
        <taxon>Thermomonosporaceae</taxon>
        <taxon>Actinomadura</taxon>
    </lineage>
</organism>
<protein>
    <recommendedName>
        <fullName evidence="2">HTH cro/C1-type domain-containing protein</fullName>
    </recommendedName>
</protein>
<dbReference type="Proteomes" id="UP001501710">
    <property type="component" value="Unassembled WGS sequence"/>
</dbReference>
<proteinExistence type="predicted"/>
<sequence length="162" mass="17905">MTIAEEFVQRAKDRRVQLGLSQSELARRMTELSPATWHQMTVARTEAGERPIRLDEATLLAELLGLAPPFGGALAAERAADALIADLRDQMCDRHQERIAELTSELARARIRIRDQERALKKIRGVVDRAVARPGADVPTCQCGTALDPDGTCWNCTREAST</sequence>